<keyword evidence="3" id="KW-1185">Reference proteome</keyword>
<evidence type="ECO:0000313" key="2">
    <source>
        <dbReference type="EMBL" id="GIX70602.1"/>
    </source>
</evidence>
<dbReference type="EMBL" id="BPLR01019688">
    <property type="protein sequence ID" value="GIX70602.1"/>
    <property type="molecule type" value="Genomic_DNA"/>
</dbReference>
<organism evidence="2 3">
    <name type="scientific">Caerostris extrusa</name>
    <name type="common">Bark spider</name>
    <name type="synonym">Caerostris bankana</name>
    <dbReference type="NCBI Taxonomy" id="172846"/>
    <lineage>
        <taxon>Eukaryota</taxon>
        <taxon>Metazoa</taxon>
        <taxon>Ecdysozoa</taxon>
        <taxon>Arthropoda</taxon>
        <taxon>Chelicerata</taxon>
        <taxon>Arachnida</taxon>
        <taxon>Araneae</taxon>
        <taxon>Araneomorphae</taxon>
        <taxon>Entelegynae</taxon>
        <taxon>Araneoidea</taxon>
        <taxon>Araneidae</taxon>
        <taxon>Caerostris</taxon>
    </lineage>
</organism>
<proteinExistence type="predicted"/>
<dbReference type="InterPro" id="IPR029526">
    <property type="entry name" value="PGBD"/>
</dbReference>
<gene>
    <name evidence="2" type="primary">PGBD4</name>
    <name evidence="2" type="ORF">CEXT_88461</name>
</gene>
<sequence>MEQFPFIKSECLLQPITGDNPIDYFRHLFTENMLDEVIAQTNNYAREVLCRRETKQHSRINAWKETTKEEILIFVGLILHMGIIRINRIEDYWKTDALFGLSVFSYNMSRNRFNVLLRALNFSKIPEQDAEPSKDQLYKIRSMVNLFNTRLAEIYYPGREISLDESMILLRGRLMFKQYIPDRCQKYAIKLYMITTPDGMVIKFMVHSGMVDDSGGKGHAQKVVLNLLEGMLDVGHSVYMDNYYNSYELAKCLADRKTHCTGTIEKNSNTFPKEVIEKKLKKGETVAMYANGVMIGKWKDKRDIIYISNEYKNDIVEKTYKRGERKSKPLPVIQYNKYMTGIDKQDQMLAYYPCERKTIRWPTKIFVHILQLMISNSHFLYNKYSTENMSLYDFRLSVIRCLLKPQPVLCVPKHNSPELEHVLKPRDEKRNGKILRKQCKRCYSQGKRKDTIYICKVCDDSPGYCLDCAKDYKICVQHALKDFQFLALSRPTDSSKKLFNALDDNS</sequence>
<feature type="domain" description="PiggyBac transposable element-derived protein" evidence="1">
    <location>
        <begin position="20"/>
        <end position="378"/>
    </location>
</feature>
<name>A0AAV4MG41_CAEEX</name>
<accession>A0AAV4MG41</accession>
<evidence type="ECO:0000313" key="3">
    <source>
        <dbReference type="Proteomes" id="UP001054945"/>
    </source>
</evidence>
<dbReference type="Pfam" id="PF13843">
    <property type="entry name" value="DDE_Tnp_1_7"/>
    <property type="match status" value="1"/>
</dbReference>
<dbReference type="Proteomes" id="UP001054945">
    <property type="component" value="Unassembled WGS sequence"/>
</dbReference>
<dbReference type="AlphaFoldDB" id="A0AAV4MG41"/>
<evidence type="ECO:0000259" key="1">
    <source>
        <dbReference type="Pfam" id="PF13843"/>
    </source>
</evidence>
<dbReference type="PANTHER" id="PTHR46599">
    <property type="entry name" value="PIGGYBAC TRANSPOSABLE ELEMENT-DERIVED PROTEIN 4"/>
    <property type="match status" value="1"/>
</dbReference>
<comment type="caution">
    <text evidence="2">The sequence shown here is derived from an EMBL/GenBank/DDBJ whole genome shotgun (WGS) entry which is preliminary data.</text>
</comment>
<dbReference type="PANTHER" id="PTHR46599:SF3">
    <property type="entry name" value="PIGGYBAC TRANSPOSABLE ELEMENT-DERIVED PROTEIN 4"/>
    <property type="match status" value="1"/>
</dbReference>
<reference evidence="2 3" key="1">
    <citation type="submission" date="2021-06" db="EMBL/GenBank/DDBJ databases">
        <title>Caerostris extrusa draft genome.</title>
        <authorList>
            <person name="Kono N."/>
            <person name="Arakawa K."/>
        </authorList>
    </citation>
    <scope>NUCLEOTIDE SEQUENCE [LARGE SCALE GENOMIC DNA]</scope>
</reference>
<protein>
    <submittedName>
        <fullName evidence="2">PiggyBac transposable element-derived protein 4</fullName>
    </submittedName>
</protein>